<keyword evidence="3" id="KW-1185">Reference proteome</keyword>
<keyword evidence="1" id="KW-0472">Membrane</keyword>
<dbReference type="AlphaFoldDB" id="C4YK48"/>
<organism evidence="2 3">
    <name type="scientific">Candida albicans (strain WO-1)</name>
    <name type="common">Yeast</name>
    <dbReference type="NCBI Taxonomy" id="294748"/>
    <lineage>
        <taxon>Eukaryota</taxon>
        <taxon>Fungi</taxon>
        <taxon>Dikarya</taxon>
        <taxon>Ascomycota</taxon>
        <taxon>Saccharomycotina</taxon>
        <taxon>Pichiomycetes</taxon>
        <taxon>Debaryomycetaceae</taxon>
        <taxon>Candida/Lodderomyces clade</taxon>
        <taxon>Candida</taxon>
    </lineage>
</organism>
<dbReference type="PaxDb" id="5476-C4YK48"/>
<dbReference type="Proteomes" id="UP000001429">
    <property type="component" value="Chromosome 2"/>
</dbReference>
<dbReference type="PANTHER" id="PTHR13906">
    <property type="entry name" value="PORCUPINE"/>
    <property type="match status" value="1"/>
</dbReference>
<reference evidence="2 3" key="1">
    <citation type="journal article" date="2009" name="Nature">
        <title>Evolution of pathogenicity and sexual reproduction in eight Candida genomes.</title>
        <authorList>
            <person name="Butler G."/>
            <person name="Rasmussen M.D."/>
            <person name="Lin M.F."/>
            <person name="Santos M.A."/>
            <person name="Sakthikumar S."/>
            <person name="Munro C.A."/>
            <person name="Rheinbay E."/>
            <person name="Grabherr M."/>
            <person name="Forche A."/>
            <person name="Reedy J.L."/>
            <person name="Agrafioti I."/>
            <person name="Arnaud M.B."/>
            <person name="Bates S."/>
            <person name="Brown A.J."/>
            <person name="Brunke S."/>
            <person name="Costanzo M.C."/>
            <person name="Fitzpatrick D.A."/>
            <person name="de Groot P.W."/>
            <person name="Harris D."/>
            <person name="Hoyer L.L."/>
            <person name="Hube B."/>
            <person name="Klis F.M."/>
            <person name="Kodira C."/>
            <person name="Lennard N."/>
            <person name="Logue M.E."/>
            <person name="Martin R."/>
            <person name="Neiman A.M."/>
            <person name="Nikolaou E."/>
            <person name="Quail M.A."/>
            <person name="Quinn J."/>
            <person name="Santos M.C."/>
            <person name="Schmitzberger F.F."/>
            <person name="Sherlock G."/>
            <person name="Shah P."/>
            <person name="Silverstein K.A."/>
            <person name="Skrzypek M.S."/>
            <person name="Soll D."/>
            <person name="Staggs R."/>
            <person name="Stansfield I."/>
            <person name="Stumpf M.P."/>
            <person name="Sudbery P.E."/>
            <person name="Srikantha T."/>
            <person name="Zeng Q."/>
            <person name="Berman J."/>
            <person name="Berriman M."/>
            <person name="Heitman J."/>
            <person name="Gow N.A."/>
            <person name="Lorenz M.C."/>
            <person name="Birren B.W."/>
            <person name="Kellis M."/>
            <person name="Cuomo C.A."/>
        </authorList>
    </citation>
    <scope>NUCLEOTIDE SEQUENCE [LARGE SCALE GENOMIC DNA]</scope>
    <source>
        <strain evidence="2 3">WO-1</strain>
    </source>
</reference>
<accession>C4YK48</accession>
<keyword evidence="1" id="KW-0812">Transmembrane</keyword>
<dbReference type="InterPro" id="IPR049941">
    <property type="entry name" value="LPLAT_7/PORCN-like"/>
</dbReference>
<gene>
    <name evidence="2" type="ORF">CAWG_05844</name>
</gene>
<evidence type="ECO:0000313" key="2">
    <source>
        <dbReference type="EMBL" id="EEQ47277.1"/>
    </source>
</evidence>
<dbReference type="GO" id="GO:0016020">
    <property type="term" value="C:membrane"/>
    <property type="evidence" value="ECO:0007669"/>
    <property type="project" value="TreeGrafter"/>
</dbReference>
<feature type="transmembrane region" description="Helical" evidence="1">
    <location>
        <begin position="29"/>
        <end position="53"/>
    </location>
</feature>
<dbReference type="GO" id="GO:0005783">
    <property type="term" value="C:endoplasmic reticulum"/>
    <property type="evidence" value="ECO:0007669"/>
    <property type="project" value="TreeGrafter"/>
</dbReference>
<dbReference type="EMBL" id="CH672354">
    <property type="protein sequence ID" value="EEQ47277.1"/>
    <property type="molecule type" value="Genomic_DNA"/>
</dbReference>
<dbReference type="GO" id="GO:0030258">
    <property type="term" value="P:lipid modification"/>
    <property type="evidence" value="ECO:0007669"/>
    <property type="project" value="TreeGrafter"/>
</dbReference>
<proteinExistence type="predicted"/>
<evidence type="ECO:0000313" key="3">
    <source>
        <dbReference type="Proteomes" id="UP000001429"/>
    </source>
</evidence>
<dbReference type="GO" id="GO:0047184">
    <property type="term" value="F:1-acylglycerophosphocholine O-acyltransferase activity"/>
    <property type="evidence" value="ECO:0007669"/>
    <property type="project" value="TreeGrafter"/>
</dbReference>
<dbReference type="HOGENOM" id="CLU_1288747_0_0_1"/>
<dbReference type="OrthoDB" id="286734at2759"/>
<keyword evidence="1" id="KW-1133">Transmembrane helix</keyword>
<feature type="transmembrane region" description="Helical" evidence="1">
    <location>
        <begin position="65"/>
        <end position="85"/>
    </location>
</feature>
<sequence length="214" mass="25028">MQTVGKFYRRNFRPIFLEADGKTPKPAKIVYDFVCWVNTQLAFGFFVQPFVILGFTKSLECWATVYYWLLWVIAISFFAFSGPFAKSVSKFFKSLQPSYREQQRKSREDKYKLNNVEASIVEQAVGAKLGQDYDIPALGLPPFDVFTDFDQTEVDHDIQHLRKAWTSFRGRRGSITENDFDGLKDAYNNFTNEINDIFNTKKEEFKKEKLNKQN</sequence>
<dbReference type="VEuPathDB" id="FungiDB:CAWG_05844"/>
<dbReference type="GO" id="GO:0003841">
    <property type="term" value="F:1-acylglycerol-3-phosphate O-acyltransferase activity"/>
    <property type="evidence" value="ECO:0007669"/>
    <property type="project" value="TreeGrafter"/>
</dbReference>
<name>C4YK48_CANAW</name>
<protein>
    <submittedName>
        <fullName evidence="2">Uncharacterized protein</fullName>
    </submittedName>
</protein>
<dbReference type="PANTHER" id="PTHR13906:SF4">
    <property type="entry name" value="LYSOPHOSPHOLIPID ACYLTRANSFERASE 6"/>
    <property type="match status" value="1"/>
</dbReference>
<evidence type="ECO:0000256" key="1">
    <source>
        <dbReference type="SAM" id="Phobius"/>
    </source>
</evidence>
<dbReference type="GO" id="GO:0046474">
    <property type="term" value="P:glycerophospholipid biosynthetic process"/>
    <property type="evidence" value="ECO:0007669"/>
    <property type="project" value="TreeGrafter"/>
</dbReference>